<dbReference type="EMBL" id="JACEFO010001965">
    <property type="protein sequence ID" value="KAF8691486.1"/>
    <property type="molecule type" value="Genomic_DNA"/>
</dbReference>
<evidence type="ECO:0000256" key="1">
    <source>
        <dbReference type="SAM" id="Phobius"/>
    </source>
</evidence>
<accession>A0A835BER8</accession>
<dbReference type="OrthoDB" id="637071at2759"/>
<dbReference type="PANTHER" id="PTHR46610">
    <property type="entry name" value="OS05G0181300 PROTEIN"/>
    <property type="match status" value="1"/>
</dbReference>
<reference evidence="2" key="1">
    <citation type="submission" date="2020-07" db="EMBL/GenBank/DDBJ databases">
        <title>Genome sequence and genetic diversity analysis of an under-domesticated orphan crop, white fonio (Digitaria exilis).</title>
        <authorList>
            <person name="Bennetzen J.L."/>
            <person name="Chen S."/>
            <person name="Ma X."/>
            <person name="Wang X."/>
            <person name="Yssel A.E.J."/>
            <person name="Chaluvadi S.R."/>
            <person name="Johnson M."/>
            <person name="Gangashetty P."/>
            <person name="Hamidou F."/>
            <person name="Sanogo M.D."/>
            <person name="Zwaenepoel A."/>
            <person name="Wallace J."/>
            <person name="Van De Peer Y."/>
            <person name="Van Deynze A."/>
        </authorList>
    </citation>
    <scope>NUCLEOTIDE SEQUENCE</scope>
    <source>
        <tissue evidence="2">Leaves</tissue>
    </source>
</reference>
<gene>
    <name evidence="2" type="ORF">HU200_040631</name>
</gene>
<dbReference type="InterPro" id="IPR045501">
    <property type="entry name" value="DUF6490"/>
</dbReference>
<name>A0A835BER8_9POAL</name>
<feature type="transmembrane region" description="Helical" evidence="1">
    <location>
        <begin position="12"/>
        <end position="30"/>
    </location>
</feature>
<keyword evidence="3" id="KW-1185">Reference proteome</keyword>
<keyword evidence="1" id="KW-0472">Membrane</keyword>
<comment type="caution">
    <text evidence="2">The sequence shown here is derived from an EMBL/GenBank/DDBJ whole genome shotgun (WGS) entry which is preliminary data.</text>
</comment>
<dbReference type="Pfam" id="PF20100">
    <property type="entry name" value="DUF6490"/>
    <property type="match status" value="1"/>
</dbReference>
<keyword evidence="1" id="KW-1133">Transmembrane helix</keyword>
<keyword evidence="1" id="KW-0812">Transmembrane</keyword>
<organism evidence="2 3">
    <name type="scientific">Digitaria exilis</name>
    <dbReference type="NCBI Taxonomy" id="1010633"/>
    <lineage>
        <taxon>Eukaryota</taxon>
        <taxon>Viridiplantae</taxon>
        <taxon>Streptophyta</taxon>
        <taxon>Embryophyta</taxon>
        <taxon>Tracheophyta</taxon>
        <taxon>Spermatophyta</taxon>
        <taxon>Magnoliopsida</taxon>
        <taxon>Liliopsida</taxon>
        <taxon>Poales</taxon>
        <taxon>Poaceae</taxon>
        <taxon>PACMAD clade</taxon>
        <taxon>Panicoideae</taxon>
        <taxon>Panicodae</taxon>
        <taxon>Paniceae</taxon>
        <taxon>Anthephorinae</taxon>
        <taxon>Digitaria</taxon>
    </lineage>
</organism>
<proteinExistence type="predicted"/>
<dbReference type="PANTHER" id="PTHR46610:SF7">
    <property type="entry name" value="OS02G0216300 PROTEIN"/>
    <property type="match status" value="1"/>
</dbReference>
<protein>
    <submittedName>
        <fullName evidence="2">Uncharacterized protein</fullName>
    </submittedName>
</protein>
<evidence type="ECO:0000313" key="3">
    <source>
        <dbReference type="Proteomes" id="UP000636709"/>
    </source>
</evidence>
<dbReference type="AlphaFoldDB" id="A0A835BER8"/>
<evidence type="ECO:0000313" key="2">
    <source>
        <dbReference type="EMBL" id="KAF8691486.1"/>
    </source>
</evidence>
<dbReference type="Proteomes" id="UP000636709">
    <property type="component" value="Unassembled WGS sequence"/>
</dbReference>
<sequence length="47" mass="5236">MAVYRSNGDMGAIAFVTFSYLNLVSLFFCLRMYEKTPPSRPAGGISR</sequence>